<dbReference type="Pfam" id="PF04055">
    <property type="entry name" value="Radical_SAM"/>
    <property type="match status" value="1"/>
</dbReference>
<comment type="caution">
    <text evidence="15">The sequence shown here is derived from an EMBL/GenBank/DDBJ whole genome shotgun (WGS) entry which is preliminary data.</text>
</comment>
<dbReference type="InterPro" id="IPR022459">
    <property type="entry name" value="Lysine_aminomutase"/>
</dbReference>
<evidence type="ECO:0000256" key="2">
    <source>
        <dbReference type="ARBA" id="ARBA00001933"/>
    </source>
</evidence>
<dbReference type="InterPro" id="IPR013785">
    <property type="entry name" value="Aldolase_TIM"/>
</dbReference>
<dbReference type="PANTHER" id="PTHR30538">
    <property type="entry name" value="LYSINE 2,3-AMINOMUTASE-RELATED"/>
    <property type="match status" value="1"/>
</dbReference>
<dbReference type="GO" id="GO:0050066">
    <property type="term" value="F:L-lysine 2,3-aminomutase activity"/>
    <property type="evidence" value="ECO:0007669"/>
    <property type="project" value="UniProtKB-EC"/>
</dbReference>
<gene>
    <name evidence="15" type="primary">kamA_7</name>
    <name evidence="15" type="ORF">SDC9_47096</name>
</gene>
<keyword evidence="13 15" id="KW-0413">Isomerase</keyword>
<evidence type="ECO:0000256" key="12">
    <source>
        <dbReference type="ARBA" id="ARBA00023014"/>
    </source>
</evidence>
<dbReference type="InterPro" id="IPR058240">
    <property type="entry name" value="rSAM_sf"/>
</dbReference>
<evidence type="ECO:0000256" key="10">
    <source>
        <dbReference type="ARBA" id="ARBA00022898"/>
    </source>
</evidence>
<evidence type="ECO:0000256" key="11">
    <source>
        <dbReference type="ARBA" id="ARBA00023004"/>
    </source>
</evidence>
<evidence type="ECO:0000259" key="14">
    <source>
        <dbReference type="PROSITE" id="PS51918"/>
    </source>
</evidence>
<keyword evidence="11" id="KW-0408">Iron</keyword>
<dbReference type="SFLD" id="SFLDS00029">
    <property type="entry name" value="Radical_SAM"/>
    <property type="match status" value="1"/>
</dbReference>
<keyword evidence="7" id="KW-0004">4Fe-4S</keyword>
<keyword evidence="8" id="KW-0949">S-adenosyl-L-methionine</keyword>
<evidence type="ECO:0000256" key="13">
    <source>
        <dbReference type="ARBA" id="ARBA00023235"/>
    </source>
</evidence>
<keyword evidence="10" id="KW-0663">Pyridoxal phosphate</keyword>
<dbReference type="AlphaFoldDB" id="A0A644WEA1"/>
<dbReference type="SFLD" id="SFLDG01070">
    <property type="entry name" value="PLP-dependent"/>
    <property type="match status" value="1"/>
</dbReference>
<accession>A0A644WEA1</accession>
<evidence type="ECO:0000256" key="3">
    <source>
        <dbReference type="ARBA" id="ARBA00001966"/>
    </source>
</evidence>
<evidence type="ECO:0000256" key="8">
    <source>
        <dbReference type="ARBA" id="ARBA00022691"/>
    </source>
</evidence>
<dbReference type="NCBIfam" id="TIGR00238">
    <property type="entry name" value="KamA family radical SAM protein"/>
    <property type="match status" value="1"/>
</dbReference>
<dbReference type="GO" id="GO:0051539">
    <property type="term" value="F:4 iron, 4 sulfur cluster binding"/>
    <property type="evidence" value="ECO:0007669"/>
    <property type="project" value="UniProtKB-KW"/>
</dbReference>
<evidence type="ECO:0000256" key="6">
    <source>
        <dbReference type="ARBA" id="ARBA00022363"/>
    </source>
</evidence>
<dbReference type="GO" id="GO:0046872">
    <property type="term" value="F:metal ion binding"/>
    <property type="evidence" value="ECO:0007669"/>
    <property type="project" value="UniProtKB-KW"/>
</dbReference>
<dbReference type="InterPro" id="IPR003739">
    <property type="entry name" value="Lys_aminomutase/Glu_NH3_mut"/>
</dbReference>
<proteinExistence type="inferred from homology"/>
<evidence type="ECO:0000256" key="5">
    <source>
        <dbReference type="ARBA" id="ARBA00012144"/>
    </source>
</evidence>
<protein>
    <recommendedName>
        <fullName evidence="6">L-lysine 2,3-aminomutase</fullName>
        <ecNumber evidence="5">5.4.3.2</ecNumber>
    </recommendedName>
</protein>
<comment type="similarity">
    <text evidence="4">Belongs to the radical SAM superfamily. KamA family.</text>
</comment>
<evidence type="ECO:0000256" key="7">
    <source>
        <dbReference type="ARBA" id="ARBA00022485"/>
    </source>
</evidence>
<feature type="domain" description="Radical SAM core" evidence="14">
    <location>
        <begin position="159"/>
        <end position="370"/>
    </location>
</feature>
<dbReference type="SFLD" id="SFLDF00283">
    <property type="entry name" value="L-lysine_2_3-aminomutase_(LAM"/>
    <property type="match status" value="1"/>
</dbReference>
<dbReference type="PIRSF" id="PIRSF004911">
    <property type="entry name" value="DUF160"/>
    <property type="match status" value="1"/>
</dbReference>
<dbReference type="Pfam" id="PF12544">
    <property type="entry name" value="LAM_C"/>
    <property type="match status" value="1"/>
</dbReference>
<evidence type="ECO:0000313" key="15">
    <source>
        <dbReference type="EMBL" id="MPM00863.1"/>
    </source>
</evidence>
<comment type="catalytic activity">
    <reaction evidence="1">
        <text>L-lysine = (3S)-3,6-diaminohexanoate</text>
        <dbReference type="Rhea" id="RHEA:19177"/>
        <dbReference type="ChEBI" id="CHEBI:32551"/>
        <dbReference type="ChEBI" id="CHEBI:57434"/>
        <dbReference type="EC" id="5.4.3.2"/>
    </reaction>
</comment>
<dbReference type="InterPro" id="IPR025895">
    <property type="entry name" value="LAM_C_dom"/>
</dbReference>
<dbReference type="CDD" id="cd01335">
    <property type="entry name" value="Radical_SAM"/>
    <property type="match status" value="1"/>
</dbReference>
<evidence type="ECO:0000256" key="1">
    <source>
        <dbReference type="ARBA" id="ARBA00000911"/>
    </source>
</evidence>
<keyword evidence="9" id="KW-0479">Metal-binding</keyword>
<dbReference type="PANTHER" id="PTHR30538:SF1">
    <property type="entry name" value="L-LYSINE 2,3-AMINOMUTASE"/>
    <property type="match status" value="1"/>
</dbReference>
<dbReference type="EMBL" id="VSSQ01000758">
    <property type="protein sequence ID" value="MPM00863.1"/>
    <property type="molecule type" value="Genomic_DNA"/>
</dbReference>
<comment type="cofactor">
    <cofactor evidence="3">
        <name>[4Fe-4S] cluster</name>
        <dbReference type="ChEBI" id="CHEBI:49883"/>
    </cofactor>
</comment>
<evidence type="ECO:0000256" key="9">
    <source>
        <dbReference type="ARBA" id="ARBA00022723"/>
    </source>
</evidence>
<keyword evidence="12" id="KW-0411">Iron-sulfur</keyword>
<dbReference type="Gene3D" id="6.10.140.1170">
    <property type="match status" value="1"/>
</dbReference>
<dbReference type="SUPFAM" id="SSF102114">
    <property type="entry name" value="Radical SAM enzymes"/>
    <property type="match status" value="1"/>
</dbReference>
<dbReference type="Gene3D" id="3.20.20.70">
    <property type="entry name" value="Aldolase class I"/>
    <property type="match status" value="1"/>
</dbReference>
<organism evidence="15">
    <name type="scientific">bioreactor metagenome</name>
    <dbReference type="NCBI Taxonomy" id="1076179"/>
    <lineage>
        <taxon>unclassified sequences</taxon>
        <taxon>metagenomes</taxon>
        <taxon>ecological metagenomes</taxon>
    </lineage>
</organism>
<dbReference type="EC" id="5.4.3.2" evidence="5"/>
<evidence type="ECO:0000256" key="4">
    <source>
        <dbReference type="ARBA" id="ARBA00008703"/>
    </source>
</evidence>
<dbReference type="PROSITE" id="PS51918">
    <property type="entry name" value="RADICAL_SAM"/>
    <property type="match status" value="1"/>
</dbReference>
<comment type="cofactor">
    <cofactor evidence="2">
        <name>pyridoxal 5'-phosphate</name>
        <dbReference type="ChEBI" id="CHEBI:597326"/>
    </cofactor>
</comment>
<name>A0A644WEA1_9ZZZZ</name>
<reference evidence="15" key="1">
    <citation type="submission" date="2019-08" db="EMBL/GenBank/DDBJ databases">
        <authorList>
            <person name="Kucharzyk K."/>
            <person name="Murdoch R.W."/>
            <person name="Higgins S."/>
            <person name="Loffler F."/>
        </authorList>
    </citation>
    <scope>NUCLEOTIDE SEQUENCE</scope>
</reference>
<dbReference type="InterPro" id="IPR007197">
    <property type="entry name" value="rSAM"/>
</dbReference>
<sequence>MGQFNTNERVIIDDVEPPLIRSGAASVAPKPHHQNGSLHESRFPLEGRIEEFRKHYFPDATDAMWNDWHWQLFHRITTYTDLCRFLTPTQSEREALASADTLFPFSVTPYYLSLIDPNDVNNAIRRTVIPSIEESYVGKGESSDPLAEEHTTAVQGLVHRYPDRVLFLTTSFCSTYCRYCTRSRMVGGHTEALQNHWEKALEYIREHSEVRDVVISGGDPLTLSDEMLDYLLSEVTGIEHVEMVRIGTKVPMVMPQRINEGLLAVLRKYKPIYMSIHATHPDEMTAEAARACNALSDAGVVLGSQTVLLKGVNDSVPILTDLFHKLLRARVKPYYLFQCDPISGSEHFRTTVDKGKALMQGLRGFTSGYAIPQYVIDTPGGGGKVPILPQYEVGQDDEHLYLRNYEGKVFSYPTARETATC</sequence>